<protein>
    <recommendedName>
        <fullName evidence="4">SfiI-subtelomeric related protein family member</fullName>
    </recommendedName>
</protein>
<accession>A0A976MA16</accession>
<dbReference type="InterPro" id="IPR007480">
    <property type="entry name" value="DUF529"/>
</dbReference>
<evidence type="ECO:0000313" key="2">
    <source>
        <dbReference type="EMBL" id="UKJ90068.1"/>
    </source>
</evidence>
<proteinExistence type="predicted"/>
<keyword evidence="1" id="KW-0732">Signal</keyword>
<feature type="chain" id="PRO_5038099939" description="SfiI-subtelomeric related protein family member" evidence="1">
    <location>
        <begin position="26"/>
        <end position="1191"/>
    </location>
</feature>
<evidence type="ECO:0000313" key="3">
    <source>
        <dbReference type="Proteomes" id="UP000244803"/>
    </source>
</evidence>
<evidence type="ECO:0008006" key="4">
    <source>
        <dbReference type="Google" id="ProtNLM"/>
    </source>
</evidence>
<feature type="signal peptide" evidence="1">
    <location>
        <begin position="1"/>
        <end position="25"/>
    </location>
</feature>
<evidence type="ECO:0000256" key="1">
    <source>
        <dbReference type="SAM" id="SignalP"/>
    </source>
</evidence>
<name>A0A976MA16_THEOR</name>
<dbReference type="AlphaFoldDB" id="A0A976MA16"/>
<organism evidence="2 3">
    <name type="scientific">Theileria orientalis</name>
    <dbReference type="NCBI Taxonomy" id="68886"/>
    <lineage>
        <taxon>Eukaryota</taxon>
        <taxon>Sar</taxon>
        <taxon>Alveolata</taxon>
        <taxon>Apicomplexa</taxon>
        <taxon>Aconoidasida</taxon>
        <taxon>Piroplasmida</taxon>
        <taxon>Theileriidae</taxon>
        <taxon>Theileria</taxon>
    </lineage>
</organism>
<gene>
    <name evidence="2" type="ORF">MACJ_000996</name>
</gene>
<dbReference type="OrthoDB" id="10311928at2759"/>
<reference evidence="2" key="1">
    <citation type="submission" date="2022-07" db="EMBL/GenBank/DDBJ databases">
        <title>Evaluation of T. orientalis genome assembly methods using nanopore sequencing and analysis of variation between genomes.</title>
        <authorList>
            <person name="Yam J."/>
            <person name="Micallef M.L."/>
            <person name="Liu M."/>
            <person name="Djordjevic S.P."/>
            <person name="Bogema D.R."/>
            <person name="Jenkins C."/>
        </authorList>
    </citation>
    <scope>NUCLEOTIDE SEQUENCE</scope>
    <source>
        <strain evidence="2">Fish Creek</strain>
    </source>
</reference>
<dbReference type="EMBL" id="CP056068">
    <property type="protein sequence ID" value="UKJ90068.1"/>
    <property type="molecule type" value="Genomic_DNA"/>
</dbReference>
<sequence>MKKHILFRSFILNITIAALIEYAKCSDDEKKSTSLQKKIRSRGSIAGSQIDEFGSTSTLSTLVSSRQASFSSKSIDSLFLFSSFAESSSCDTLIVTADDENLSDLVTNDATKYDKRCASDTCEFVFSDDARCVEVIHQRKTVWKYDASTYSDKFPLRVLINYSSKTCWIFFDKVYFIFKYRCKWKMIYKDPGKATILDIKSRLYSPAYVSYYDDALRMKTFIANKNVLFRAVTQGNKYIWIADNPFGYADKVIVKGLGSSSKKLIVHVLDGPQKEFKKLGGIMSLKNQWTEKVEDIDQKTYEECVSSNLINLDINIKNSTNQLIYTRDDETDSDVYAPIDGYYIKVIRQSHGIDRLHQFKIWSAENPKEYVRKAVVTYTDSTPSKILIWTIDGAKKCFYKPVRYLFWAERDCSRESSLLPLNKHPKDILIVTLNDEDDFKFDHNNTNKYVIHRYGHILHYIFAENAKCVEVGSRNNTIWRHDSNKFPEYVKEIYVNMKTREMRFNAYASHYIYQYNYEWLANVSNDKKRLIDSEFSIFSFGIDSVIRENDYSHFDESEVDSVIRLSFKPGVRCVELKYENRDVWQHSDDPDNGYPSSIYIHKVLKVVFLEMNDDLMNFYRFSDGGWKLEPLVRNENFRKSQIKVITKENDIVKENDASKYEEVSFGLITAYKFKSMIDVIQINVNNNVTYHSENTSSLDYPIAIYFLNHPKKRLIWDKEKGYYMFPQKKEPKSHRYSITSKKIDYRRSYHGESLDKYDFNRGRGKHRGKTGTEGDKDFVPIEVDISANQGTEQYKLEYRFDTKTKIYTARKGFLFKTVKDEVGLIWFANNTSELADKIYLFFDDNANKELIYRQLDGYKKHFYKKRKATRWTLDQTLGRTSLVPISEQPEDIDVFTIDDADPSKCNKNDFRKYELHKYGNLYHYVLNQSAKCVEVKSKRRSLWRSEGNMHPKEMYIDAHTKNVVLNDFRSHYIYQYNYEWLANVSNDKKRLIDSEFSIFSFGIDSVIRENDYSHFDESEVDSVIRLSFKPGVRCVELKYENRDVWQHSDDPDNGYPSSIYIHKVLKVVFLEMNDDLMNFYRFSDGGWKLEPLVRNENFRKSQIKVITKENDIVKENDASKYEEVSFGLITAYRFINSVDFIEIYYRGNLLFKNCNTDFLNTHSLEVYLLSFYGKILVWDHDKAFCIYPDDV</sequence>
<dbReference type="Pfam" id="PF04385">
    <property type="entry name" value="FAINT"/>
    <property type="match status" value="2"/>
</dbReference>
<dbReference type="Proteomes" id="UP000244803">
    <property type="component" value="Chromosome 2"/>
</dbReference>